<dbReference type="Proteomes" id="UP001168821">
    <property type="component" value="Unassembled WGS sequence"/>
</dbReference>
<comment type="similarity">
    <text evidence="1 3">Belongs to the short-chain dehydrogenases/reductases (SDR) family.</text>
</comment>
<dbReference type="Pfam" id="PF00106">
    <property type="entry name" value="adh_short"/>
    <property type="match status" value="1"/>
</dbReference>
<dbReference type="PANTHER" id="PTHR43115">
    <property type="entry name" value="DEHYDROGENASE/REDUCTASE SDR FAMILY MEMBER 11"/>
    <property type="match status" value="1"/>
</dbReference>
<evidence type="ECO:0000256" key="2">
    <source>
        <dbReference type="ARBA" id="ARBA00023002"/>
    </source>
</evidence>
<reference evidence="4" key="1">
    <citation type="journal article" date="2023" name="G3 (Bethesda)">
        <title>Whole genome assemblies of Zophobas morio and Tenebrio molitor.</title>
        <authorList>
            <person name="Kaur S."/>
            <person name="Stinson S.A."/>
            <person name="diCenzo G.C."/>
        </authorList>
    </citation>
    <scope>NUCLEOTIDE SEQUENCE</scope>
    <source>
        <strain evidence="4">QUZm001</strain>
    </source>
</reference>
<evidence type="ECO:0000313" key="4">
    <source>
        <dbReference type="EMBL" id="KAJ3660794.1"/>
    </source>
</evidence>
<evidence type="ECO:0000313" key="5">
    <source>
        <dbReference type="Proteomes" id="UP001168821"/>
    </source>
</evidence>
<name>A0AA38IXE7_9CUCU</name>
<dbReference type="PRINTS" id="PR00080">
    <property type="entry name" value="SDRFAMILY"/>
</dbReference>
<dbReference type="PANTHER" id="PTHR43115:SF4">
    <property type="entry name" value="DEHYDROGENASE_REDUCTASE SDR FAMILY MEMBER 11"/>
    <property type="match status" value="1"/>
</dbReference>
<gene>
    <name evidence="4" type="ORF">Zmor_005225</name>
</gene>
<dbReference type="InterPro" id="IPR036291">
    <property type="entry name" value="NAD(P)-bd_dom_sf"/>
</dbReference>
<dbReference type="AlphaFoldDB" id="A0AA38IXE7"/>
<evidence type="ECO:0008006" key="6">
    <source>
        <dbReference type="Google" id="ProtNLM"/>
    </source>
</evidence>
<evidence type="ECO:0000256" key="1">
    <source>
        <dbReference type="ARBA" id="ARBA00006484"/>
    </source>
</evidence>
<dbReference type="Gene3D" id="3.40.50.720">
    <property type="entry name" value="NAD(P)-binding Rossmann-like Domain"/>
    <property type="match status" value="1"/>
</dbReference>
<dbReference type="PRINTS" id="PR00081">
    <property type="entry name" value="GDHRDH"/>
</dbReference>
<dbReference type="EMBL" id="JALNTZ010000002">
    <property type="protein sequence ID" value="KAJ3660794.1"/>
    <property type="molecule type" value="Genomic_DNA"/>
</dbReference>
<protein>
    <recommendedName>
        <fullName evidence="6">Dehydrogenase/reductase SDR family member 11</fullName>
    </recommendedName>
</protein>
<evidence type="ECO:0000256" key="3">
    <source>
        <dbReference type="RuleBase" id="RU000363"/>
    </source>
</evidence>
<organism evidence="4 5">
    <name type="scientific">Zophobas morio</name>
    <dbReference type="NCBI Taxonomy" id="2755281"/>
    <lineage>
        <taxon>Eukaryota</taxon>
        <taxon>Metazoa</taxon>
        <taxon>Ecdysozoa</taxon>
        <taxon>Arthropoda</taxon>
        <taxon>Hexapoda</taxon>
        <taxon>Insecta</taxon>
        <taxon>Pterygota</taxon>
        <taxon>Neoptera</taxon>
        <taxon>Endopterygota</taxon>
        <taxon>Coleoptera</taxon>
        <taxon>Polyphaga</taxon>
        <taxon>Cucujiformia</taxon>
        <taxon>Tenebrionidae</taxon>
        <taxon>Zophobas</taxon>
    </lineage>
</organism>
<dbReference type="FunFam" id="3.40.50.720:FF:000047">
    <property type="entry name" value="NADP-dependent L-serine/L-allo-threonine dehydrogenase"/>
    <property type="match status" value="1"/>
</dbReference>
<dbReference type="SUPFAM" id="SSF51735">
    <property type="entry name" value="NAD(P)-binding Rossmann-fold domains"/>
    <property type="match status" value="1"/>
</dbReference>
<keyword evidence="5" id="KW-1185">Reference proteome</keyword>
<comment type="caution">
    <text evidence="4">The sequence shown here is derived from an EMBL/GenBank/DDBJ whole genome shotgun (WGS) entry which is preliminary data.</text>
</comment>
<accession>A0AA38IXE7</accession>
<dbReference type="GO" id="GO:0016616">
    <property type="term" value="F:oxidoreductase activity, acting on the CH-OH group of donors, NAD or NADP as acceptor"/>
    <property type="evidence" value="ECO:0007669"/>
    <property type="project" value="UniProtKB-ARBA"/>
</dbReference>
<proteinExistence type="inferred from homology"/>
<dbReference type="InterPro" id="IPR002347">
    <property type="entry name" value="SDR_fam"/>
</dbReference>
<sequence>MDRWRGKVAIVTGASAGIGAAIAEKLVEEGLQVVGFARRHQRIEARSQKLKNHKGKLYAVKVDVTQEEDILKGFKWVAENVGPVHILINNAGVLQHTNLTSGDTSKWKKVFDTNVLGVCIATREAVKIMKANKIDGHIVNINSICGHRVPYTFPDANVFPASKYALRAVTETLQQELQSLGLKIKVSSVSPGAVYTEIIRATVSQSLDSTFADTLKTMPTLQATDVAEAVLYALSTPPHVQIEDIIIRPVGDLI</sequence>
<keyword evidence="2" id="KW-0560">Oxidoreductase</keyword>